<feature type="domain" description="CN hydrolase" evidence="3">
    <location>
        <begin position="4"/>
        <end position="262"/>
    </location>
</feature>
<dbReference type="PROSITE" id="PS50263">
    <property type="entry name" value="CN_HYDROLASE"/>
    <property type="match status" value="1"/>
</dbReference>
<keyword evidence="5" id="KW-1185">Reference proteome</keyword>
<dbReference type="EMBL" id="CP045851">
    <property type="protein sequence ID" value="QGG95101.1"/>
    <property type="molecule type" value="Genomic_DNA"/>
</dbReference>
<dbReference type="PANTHER" id="PTHR43674">
    <property type="entry name" value="NITRILASE C965.09-RELATED"/>
    <property type="match status" value="1"/>
</dbReference>
<dbReference type="GO" id="GO:0000257">
    <property type="term" value="F:nitrilase activity"/>
    <property type="evidence" value="ECO:0007669"/>
    <property type="project" value="UniProtKB-ARBA"/>
</dbReference>
<dbReference type="InterPro" id="IPR000132">
    <property type="entry name" value="Nitrilase/CN_hydratase_CS"/>
</dbReference>
<dbReference type="Proteomes" id="UP000334019">
    <property type="component" value="Chromosome"/>
</dbReference>
<organism evidence="4 5">
    <name type="scientific">Actinomarinicola tropica</name>
    <dbReference type="NCBI Taxonomy" id="2789776"/>
    <lineage>
        <taxon>Bacteria</taxon>
        <taxon>Bacillati</taxon>
        <taxon>Actinomycetota</taxon>
        <taxon>Acidimicrobiia</taxon>
        <taxon>Acidimicrobiales</taxon>
        <taxon>Iamiaceae</taxon>
        <taxon>Actinomarinicola</taxon>
    </lineage>
</organism>
<dbReference type="RefSeq" id="WP_153759209.1">
    <property type="nucleotide sequence ID" value="NZ_CP045851.1"/>
</dbReference>
<dbReference type="InterPro" id="IPR003010">
    <property type="entry name" value="C-N_Hydrolase"/>
</dbReference>
<dbReference type="GO" id="GO:0016811">
    <property type="term" value="F:hydrolase activity, acting on carbon-nitrogen (but not peptide) bonds, in linear amides"/>
    <property type="evidence" value="ECO:0007669"/>
    <property type="project" value="TreeGrafter"/>
</dbReference>
<dbReference type="CDD" id="cd07197">
    <property type="entry name" value="nitrilase"/>
    <property type="match status" value="1"/>
</dbReference>
<protein>
    <submittedName>
        <fullName evidence="4">Carbon-nitrogen hydrolase family protein</fullName>
    </submittedName>
</protein>
<evidence type="ECO:0000259" key="3">
    <source>
        <dbReference type="PROSITE" id="PS50263"/>
    </source>
</evidence>
<feature type="active site" description="Proton acceptor" evidence="2">
    <location>
        <position position="43"/>
    </location>
</feature>
<reference evidence="4 5" key="1">
    <citation type="submission" date="2019-11" db="EMBL/GenBank/DDBJ databases">
        <authorList>
            <person name="He Y."/>
        </authorList>
    </citation>
    <scope>NUCLEOTIDE SEQUENCE [LARGE SCALE GENOMIC DNA]</scope>
    <source>
        <strain evidence="4 5">SCSIO 58843</strain>
    </source>
</reference>
<dbReference type="SUPFAM" id="SSF56317">
    <property type="entry name" value="Carbon-nitrogen hydrolase"/>
    <property type="match status" value="1"/>
</dbReference>
<evidence type="ECO:0000313" key="4">
    <source>
        <dbReference type="EMBL" id="QGG95101.1"/>
    </source>
</evidence>
<dbReference type="PANTHER" id="PTHR43674:SF16">
    <property type="entry name" value="CARBON-NITROGEN FAMILY, PUTATIVE (AFU_ORTHOLOGUE AFUA_5G02350)-RELATED"/>
    <property type="match status" value="1"/>
</dbReference>
<keyword evidence="1 4" id="KW-0378">Hydrolase</keyword>
<dbReference type="Pfam" id="PF00795">
    <property type="entry name" value="CN_hydrolase"/>
    <property type="match status" value="1"/>
</dbReference>
<evidence type="ECO:0000256" key="1">
    <source>
        <dbReference type="ARBA" id="ARBA00022801"/>
    </source>
</evidence>
<accession>A0A5Q2RKJ7</accession>
<dbReference type="AlphaFoldDB" id="A0A5Q2RKJ7"/>
<dbReference type="InterPro" id="IPR050345">
    <property type="entry name" value="Aliph_Amidase/BUP"/>
</dbReference>
<dbReference type="KEGG" id="atq:GH723_08300"/>
<evidence type="ECO:0000313" key="5">
    <source>
        <dbReference type="Proteomes" id="UP000334019"/>
    </source>
</evidence>
<dbReference type="InterPro" id="IPR036526">
    <property type="entry name" value="C-N_Hydrolase_sf"/>
</dbReference>
<name>A0A5Q2RKJ7_9ACTN</name>
<dbReference type="PROSITE" id="PS00920">
    <property type="entry name" value="NITRIL_CHT_1"/>
    <property type="match status" value="1"/>
</dbReference>
<dbReference type="Gene3D" id="3.60.110.10">
    <property type="entry name" value="Carbon-nitrogen hydrolase"/>
    <property type="match status" value="1"/>
</dbReference>
<evidence type="ECO:0000256" key="2">
    <source>
        <dbReference type="PROSITE-ProRule" id="PRU10139"/>
    </source>
</evidence>
<gene>
    <name evidence="4" type="ORF">GH723_08300</name>
</gene>
<sequence>MPEITIATVAMRGSYDVELNLKTHLSYIDEAADAGASLVVFPEISLQGYPVIHEKVQTPAVLAQAYATAEAVPDGPSVTAITAKAEERGVHVVFGLTEAGETPGVVYNTAVLVGPDGYIGRYRKVHLGLSEQIVWRQGHDWPVFETTIGRIGMLICYDKAWPESCRELTLRGADILVMPTAWGVGADGDPSDPSASINCMQYSLFDQVRAAENMRWFVSSNFCGEIEGADFLGLSQVVDPVGRVVASSGITESGLTMAQVDVQAGIAAAMARGQGARLVRDRRDETYLALRGELPVAVDG</sequence>
<proteinExistence type="predicted"/>